<dbReference type="GO" id="GO:0009507">
    <property type="term" value="C:chloroplast"/>
    <property type="evidence" value="ECO:0007669"/>
    <property type="project" value="TreeGrafter"/>
</dbReference>
<keyword evidence="2" id="KW-0812">Transmembrane</keyword>
<comment type="caution">
    <text evidence="4">The sequence shown here is derived from an EMBL/GenBank/DDBJ whole genome shotgun (WGS) entry which is preliminary data.</text>
</comment>
<accession>A0A8S0S3X6</accession>
<evidence type="ECO:0000313" key="4">
    <source>
        <dbReference type="EMBL" id="CAA2986507.1"/>
    </source>
</evidence>
<dbReference type="InterPro" id="IPR009688">
    <property type="entry name" value="FAM210A/B-like_dom"/>
</dbReference>
<protein>
    <submittedName>
        <fullName evidence="4">Uncharacterized protein LOC111388753</fullName>
    </submittedName>
</protein>
<organism evidence="4 5">
    <name type="scientific">Olea europaea subsp. europaea</name>
    <dbReference type="NCBI Taxonomy" id="158383"/>
    <lineage>
        <taxon>Eukaryota</taxon>
        <taxon>Viridiplantae</taxon>
        <taxon>Streptophyta</taxon>
        <taxon>Embryophyta</taxon>
        <taxon>Tracheophyta</taxon>
        <taxon>Spermatophyta</taxon>
        <taxon>Magnoliopsida</taxon>
        <taxon>eudicotyledons</taxon>
        <taxon>Gunneridae</taxon>
        <taxon>Pentapetalae</taxon>
        <taxon>asterids</taxon>
        <taxon>lamiids</taxon>
        <taxon>Lamiales</taxon>
        <taxon>Oleaceae</taxon>
        <taxon>Oleeae</taxon>
        <taxon>Olea</taxon>
    </lineage>
</organism>
<feature type="domain" description="DUF1279" evidence="3">
    <location>
        <begin position="25"/>
        <end position="76"/>
    </location>
</feature>
<name>A0A8S0S3X6_OLEEU</name>
<feature type="compositionally biased region" description="Basic and acidic residues" evidence="1">
    <location>
        <begin position="9"/>
        <end position="19"/>
    </location>
</feature>
<dbReference type="Gramene" id="OE9A017018T1">
    <property type="protein sequence ID" value="OE9A017018C1"/>
    <property type="gene ID" value="OE9A017018"/>
</dbReference>
<evidence type="ECO:0000259" key="3">
    <source>
        <dbReference type="Pfam" id="PF06916"/>
    </source>
</evidence>
<dbReference type="PANTHER" id="PTHR21377:SF20">
    <property type="entry name" value="OS04G0416000 PROTEIN"/>
    <property type="match status" value="1"/>
</dbReference>
<feature type="region of interest" description="Disordered" evidence="1">
    <location>
        <begin position="1"/>
        <end position="21"/>
    </location>
</feature>
<gene>
    <name evidence="4" type="ORF">OLEA9_A017018</name>
</gene>
<dbReference type="Pfam" id="PF06916">
    <property type="entry name" value="FAM210A-B_dom"/>
    <property type="match status" value="1"/>
</dbReference>
<reference evidence="4 5" key="1">
    <citation type="submission" date="2019-12" db="EMBL/GenBank/DDBJ databases">
        <authorList>
            <person name="Alioto T."/>
            <person name="Alioto T."/>
            <person name="Gomez Garrido J."/>
        </authorList>
    </citation>
    <scope>NUCLEOTIDE SEQUENCE [LARGE SCALE GENOMIC DNA]</scope>
</reference>
<dbReference type="EMBL" id="CACTIH010003866">
    <property type="protein sequence ID" value="CAA2986507.1"/>
    <property type="molecule type" value="Genomic_DNA"/>
</dbReference>
<keyword evidence="2" id="KW-1133">Transmembrane helix</keyword>
<sequence length="78" mass="8396">MRIFYTKDQGNEEKQESKSKGGQAMELLAQYGGAYLVTSITLSLISFGLCYALISAGVDVQTLLEKIGISTNETGEKG</sequence>
<dbReference type="AlphaFoldDB" id="A0A8S0S3X6"/>
<dbReference type="PANTHER" id="PTHR21377">
    <property type="entry name" value="PROTEIN FAM210B, MITOCHONDRIAL"/>
    <property type="match status" value="1"/>
</dbReference>
<proteinExistence type="predicted"/>
<keyword evidence="5" id="KW-1185">Reference proteome</keyword>
<evidence type="ECO:0000256" key="1">
    <source>
        <dbReference type="SAM" id="MobiDB-lite"/>
    </source>
</evidence>
<evidence type="ECO:0000256" key="2">
    <source>
        <dbReference type="SAM" id="Phobius"/>
    </source>
</evidence>
<feature type="transmembrane region" description="Helical" evidence="2">
    <location>
        <begin position="34"/>
        <end position="54"/>
    </location>
</feature>
<evidence type="ECO:0000313" key="5">
    <source>
        <dbReference type="Proteomes" id="UP000594638"/>
    </source>
</evidence>
<dbReference type="Proteomes" id="UP000594638">
    <property type="component" value="Unassembled WGS sequence"/>
</dbReference>
<keyword evidence="2" id="KW-0472">Membrane</keyword>
<dbReference type="OrthoDB" id="426386at2759"/>
<dbReference type="InterPro" id="IPR045866">
    <property type="entry name" value="FAM210A/B-like"/>
</dbReference>